<sequence length="375" mass="41406">MFLALIVFIFIISIIIFVHEFGHFAVAKLSGVKVEEFSIGFPPVIWKKKKGETQYSIGAVLFGGFNKIYGMDTTDEKTLSDPRSFDSQKIGVKLLIILGGVLMNIILAAIIFYFLLASYGFNFYQPLIFSDYKFPLGEQENFPVIAEVIPDSPAQICGLNPNDIIVAANWVKLSGSKSFAEFIDNNLGKEVALNVKNMLTREEKTVKVVPRVDTPQGEDPLGIAMGDVALLSYKSLGEKSGAGFLHSFNFIHYSFVSLGRIIEFSIQERTAAPLASAFVGPVGIFAVTKIIAAEGIYQMINLLAVISLALAITNILPIPALDGAKGIFIFLQAIDKKRFSQKLQLQIEQAGMVFIILLAVFLVFKDFFQFKDIIF</sequence>
<keyword evidence="9" id="KW-0482">Metalloprotease</keyword>
<evidence type="ECO:0000256" key="10">
    <source>
        <dbReference type="ARBA" id="ARBA00023136"/>
    </source>
</evidence>
<comment type="caution">
    <text evidence="14">The sequence shown here is derived from an EMBL/GenBank/DDBJ whole genome shotgun (WGS) entry which is preliminary data.</text>
</comment>
<evidence type="ECO:0000259" key="13">
    <source>
        <dbReference type="Pfam" id="PF17820"/>
    </source>
</evidence>
<dbReference type="GO" id="GO:0004222">
    <property type="term" value="F:metalloendopeptidase activity"/>
    <property type="evidence" value="ECO:0007669"/>
    <property type="project" value="InterPro"/>
</dbReference>
<proteinExistence type="inferred from homology"/>
<evidence type="ECO:0000256" key="5">
    <source>
        <dbReference type="ARBA" id="ARBA00022692"/>
    </source>
</evidence>
<evidence type="ECO:0000256" key="4">
    <source>
        <dbReference type="ARBA" id="ARBA00022670"/>
    </source>
</evidence>
<dbReference type="Pfam" id="PF02163">
    <property type="entry name" value="Peptidase_M50"/>
    <property type="match status" value="1"/>
</dbReference>
<feature type="transmembrane region" description="Helical" evidence="11">
    <location>
        <begin position="94"/>
        <end position="116"/>
    </location>
</feature>
<evidence type="ECO:0000256" key="8">
    <source>
        <dbReference type="ARBA" id="ARBA00022989"/>
    </source>
</evidence>
<feature type="domain" description="PDZ" evidence="13">
    <location>
        <begin position="144"/>
        <end position="196"/>
    </location>
</feature>
<evidence type="ECO:0008006" key="16">
    <source>
        <dbReference type="Google" id="ProtNLM"/>
    </source>
</evidence>
<evidence type="ECO:0000256" key="2">
    <source>
        <dbReference type="ARBA" id="ARBA00004141"/>
    </source>
</evidence>
<dbReference type="InterPro" id="IPR004387">
    <property type="entry name" value="Pept_M50_Zn"/>
</dbReference>
<keyword evidence="5 11" id="KW-0812">Transmembrane</keyword>
<dbReference type="Proteomes" id="UP000231139">
    <property type="component" value="Unassembled WGS sequence"/>
</dbReference>
<feature type="domain" description="Peptidase M50" evidence="12">
    <location>
        <begin position="8"/>
        <end position="358"/>
    </location>
</feature>
<dbReference type="PANTHER" id="PTHR42837">
    <property type="entry name" value="REGULATOR OF SIGMA-E PROTEASE RSEP"/>
    <property type="match status" value="1"/>
</dbReference>
<evidence type="ECO:0000259" key="12">
    <source>
        <dbReference type="Pfam" id="PF02163"/>
    </source>
</evidence>
<feature type="transmembrane region" description="Helical" evidence="11">
    <location>
        <begin position="299"/>
        <end position="324"/>
    </location>
</feature>
<evidence type="ECO:0000256" key="11">
    <source>
        <dbReference type="SAM" id="Phobius"/>
    </source>
</evidence>
<dbReference type="CDD" id="cd06163">
    <property type="entry name" value="S2P-M50_PDZ_RseP-like"/>
    <property type="match status" value="1"/>
</dbReference>
<feature type="transmembrane region" description="Helical" evidence="11">
    <location>
        <begin position="6"/>
        <end position="26"/>
    </location>
</feature>
<keyword evidence="4" id="KW-0645">Protease</keyword>
<evidence type="ECO:0000256" key="6">
    <source>
        <dbReference type="ARBA" id="ARBA00022801"/>
    </source>
</evidence>
<name>A0A2H0N1S3_9BACT</name>
<evidence type="ECO:0000313" key="14">
    <source>
        <dbReference type="EMBL" id="PIR02849.1"/>
    </source>
</evidence>
<reference evidence="14 15" key="1">
    <citation type="submission" date="2017-09" db="EMBL/GenBank/DDBJ databases">
        <title>Depth-based differentiation of microbial function through sediment-hosted aquifers and enrichment of novel symbionts in the deep terrestrial subsurface.</title>
        <authorList>
            <person name="Probst A.J."/>
            <person name="Ladd B."/>
            <person name="Jarett J.K."/>
            <person name="Geller-Mcgrath D.E."/>
            <person name="Sieber C.M."/>
            <person name="Emerson J.B."/>
            <person name="Anantharaman K."/>
            <person name="Thomas B.C."/>
            <person name="Malmstrom R."/>
            <person name="Stieglmeier M."/>
            <person name="Klingl A."/>
            <person name="Woyke T."/>
            <person name="Ryan C.M."/>
            <person name="Banfield J.F."/>
        </authorList>
    </citation>
    <scope>NUCLEOTIDE SEQUENCE [LARGE SCALE GENOMIC DNA]</scope>
    <source>
        <strain evidence="14">CG11_big_fil_rev_8_21_14_0_20_35_11</strain>
    </source>
</reference>
<dbReference type="AlphaFoldDB" id="A0A2H0N1S3"/>
<dbReference type="Pfam" id="PF17820">
    <property type="entry name" value="PDZ_6"/>
    <property type="match status" value="1"/>
</dbReference>
<dbReference type="GO" id="GO:0016020">
    <property type="term" value="C:membrane"/>
    <property type="evidence" value="ECO:0007669"/>
    <property type="project" value="UniProtKB-SubCell"/>
</dbReference>
<dbReference type="PANTHER" id="PTHR42837:SF2">
    <property type="entry name" value="MEMBRANE METALLOPROTEASE ARASP2, CHLOROPLASTIC-RELATED"/>
    <property type="match status" value="1"/>
</dbReference>
<comment type="similarity">
    <text evidence="3">Belongs to the peptidase M50B family.</text>
</comment>
<feature type="transmembrane region" description="Helical" evidence="11">
    <location>
        <begin position="345"/>
        <end position="364"/>
    </location>
</feature>
<accession>A0A2H0N1S3</accession>
<evidence type="ECO:0000256" key="7">
    <source>
        <dbReference type="ARBA" id="ARBA00022833"/>
    </source>
</evidence>
<evidence type="ECO:0000256" key="1">
    <source>
        <dbReference type="ARBA" id="ARBA00001947"/>
    </source>
</evidence>
<keyword evidence="8 11" id="KW-1133">Transmembrane helix</keyword>
<gene>
    <name evidence="14" type="ORF">COV62_00110</name>
</gene>
<organism evidence="14 15">
    <name type="scientific">Candidatus Nealsonbacteria bacterium CG11_big_fil_rev_8_21_14_0_20_35_11</name>
    <dbReference type="NCBI Taxonomy" id="1974713"/>
    <lineage>
        <taxon>Bacteria</taxon>
        <taxon>Candidatus Nealsoniibacteriota</taxon>
    </lineage>
</organism>
<dbReference type="InterPro" id="IPR041489">
    <property type="entry name" value="PDZ_6"/>
</dbReference>
<dbReference type="GO" id="GO:0006508">
    <property type="term" value="P:proteolysis"/>
    <property type="evidence" value="ECO:0007669"/>
    <property type="project" value="UniProtKB-KW"/>
</dbReference>
<dbReference type="InterPro" id="IPR036034">
    <property type="entry name" value="PDZ_sf"/>
</dbReference>
<dbReference type="Gene3D" id="2.30.42.10">
    <property type="match status" value="1"/>
</dbReference>
<dbReference type="EMBL" id="PCWK01000003">
    <property type="protein sequence ID" value="PIR02849.1"/>
    <property type="molecule type" value="Genomic_DNA"/>
</dbReference>
<comment type="cofactor">
    <cofactor evidence="1">
        <name>Zn(2+)</name>
        <dbReference type="ChEBI" id="CHEBI:29105"/>
    </cofactor>
</comment>
<evidence type="ECO:0000256" key="9">
    <source>
        <dbReference type="ARBA" id="ARBA00023049"/>
    </source>
</evidence>
<keyword evidence="10 11" id="KW-0472">Membrane</keyword>
<keyword evidence="7" id="KW-0862">Zinc</keyword>
<protein>
    <recommendedName>
        <fullName evidence="16">PDZ domain-containing protein</fullName>
    </recommendedName>
</protein>
<keyword evidence="6" id="KW-0378">Hydrolase</keyword>
<comment type="subcellular location">
    <subcellularLocation>
        <location evidence="2">Membrane</location>
        <topology evidence="2">Multi-pass membrane protein</topology>
    </subcellularLocation>
</comment>
<evidence type="ECO:0000256" key="3">
    <source>
        <dbReference type="ARBA" id="ARBA00007931"/>
    </source>
</evidence>
<dbReference type="InterPro" id="IPR008915">
    <property type="entry name" value="Peptidase_M50"/>
</dbReference>
<dbReference type="SUPFAM" id="SSF50156">
    <property type="entry name" value="PDZ domain-like"/>
    <property type="match status" value="1"/>
</dbReference>
<evidence type="ECO:0000313" key="15">
    <source>
        <dbReference type="Proteomes" id="UP000231139"/>
    </source>
</evidence>